<name>A0A9X9Q6H3_GULGU</name>
<accession>A0A9X9Q6H3</accession>
<evidence type="ECO:0000313" key="1">
    <source>
        <dbReference type="EMBL" id="VCX34926.1"/>
    </source>
</evidence>
<proteinExistence type="predicted"/>
<protein>
    <submittedName>
        <fullName evidence="1">Uncharacterized protein</fullName>
    </submittedName>
</protein>
<organism evidence="1 2">
    <name type="scientific">Gulo gulo</name>
    <name type="common">Wolverine</name>
    <name type="synonym">Gluton</name>
    <dbReference type="NCBI Taxonomy" id="48420"/>
    <lineage>
        <taxon>Eukaryota</taxon>
        <taxon>Metazoa</taxon>
        <taxon>Chordata</taxon>
        <taxon>Craniata</taxon>
        <taxon>Vertebrata</taxon>
        <taxon>Euteleostomi</taxon>
        <taxon>Mammalia</taxon>
        <taxon>Eutheria</taxon>
        <taxon>Laurasiatheria</taxon>
        <taxon>Carnivora</taxon>
        <taxon>Caniformia</taxon>
        <taxon>Musteloidea</taxon>
        <taxon>Mustelidae</taxon>
        <taxon>Guloninae</taxon>
        <taxon>Gulo</taxon>
    </lineage>
</organism>
<gene>
    <name evidence="1" type="ORF">BN2614_LOCUS1</name>
</gene>
<keyword evidence="2" id="KW-1185">Reference proteome</keyword>
<dbReference type="EMBL" id="CYRY02042579">
    <property type="protein sequence ID" value="VCX34926.1"/>
    <property type="molecule type" value="Genomic_DNA"/>
</dbReference>
<comment type="caution">
    <text evidence="1">The sequence shown here is derived from an EMBL/GenBank/DDBJ whole genome shotgun (WGS) entry which is preliminary data.</text>
</comment>
<evidence type="ECO:0000313" key="2">
    <source>
        <dbReference type="Proteomes" id="UP000269945"/>
    </source>
</evidence>
<sequence>MREAESTTSIWAYLF</sequence>
<reference evidence="1 2" key="1">
    <citation type="submission" date="2018-10" db="EMBL/GenBank/DDBJ databases">
        <authorList>
            <person name="Ekblom R."/>
            <person name="Jareborg N."/>
        </authorList>
    </citation>
    <scope>NUCLEOTIDE SEQUENCE [LARGE SCALE GENOMIC DNA]</scope>
    <source>
        <tissue evidence="1">Muscle</tissue>
    </source>
</reference>
<dbReference type="Proteomes" id="UP000269945">
    <property type="component" value="Unassembled WGS sequence"/>
</dbReference>